<name>A0A1Q3E143_LENED</name>
<proteinExistence type="predicted"/>
<evidence type="ECO:0000256" key="1">
    <source>
        <dbReference type="SAM" id="Phobius"/>
    </source>
</evidence>
<keyword evidence="1" id="KW-1133">Transmembrane helix</keyword>
<reference evidence="2 3" key="2">
    <citation type="submission" date="2017-02" db="EMBL/GenBank/DDBJ databases">
        <title>A genome survey and senescence transcriptome analysis in Lentinula edodes.</title>
        <authorList>
            <person name="Sakamoto Y."/>
            <person name="Nakade K."/>
            <person name="Sato S."/>
            <person name="Yoshida Y."/>
            <person name="Miyazaki K."/>
            <person name="Natsume S."/>
            <person name="Konno N."/>
        </authorList>
    </citation>
    <scope>NUCLEOTIDE SEQUENCE [LARGE SCALE GENOMIC DNA]</scope>
    <source>
        <strain evidence="2 3">NBRC 111202</strain>
    </source>
</reference>
<reference evidence="2 3" key="1">
    <citation type="submission" date="2016-08" db="EMBL/GenBank/DDBJ databases">
        <authorList>
            <consortium name="Lentinula edodes genome sequencing consortium"/>
            <person name="Sakamoto Y."/>
            <person name="Nakade K."/>
            <person name="Sato S."/>
            <person name="Yoshida Y."/>
            <person name="Miyazaki K."/>
            <person name="Natsume S."/>
            <person name="Konno N."/>
        </authorList>
    </citation>
    <scope>NUCLEOTIDE SEQUENCE [LARGE SCALE GENOMIC DNA]</scope>
    <source>
        <strain evidence="2 3">NBRC 111202</strain>
    </source>
</reference>
<organism evidence="2 3">
    <name type="scientific">Lentinula edodes</name>
    <name type="common">Shiitake mushroom</name>
    <name type="synonym">Lentinus edodes</name>
    <dbReference type="NCBI Taxonomy" id="5353"/>
    <lineage>
        <taxon>Eukaryota</taxon>
        <taxon>Fungi</taxon>
        <taxon>Dikarya</taxon>
        <taxon>Basidiomycota</taxon>
        <taxon>Agaricomycotina</taxon>
        <taxon>Agaricomycetes</taxon>
        <taxon>Agaricomycetidae</taxon>
        <taxon>Agaricales</taxon>
        <taxon>Marasmiineae</taxon>
        <taxon>Omphalotaceae</taxon>
        <taxon>Lentinula</taxon>
    </lineage>
</organism>
<comment type="caution">
    <text evidence="2">The sequence shown here is derived from an EMBL/GenBank/DDBJ whole genome shotgun (WGS) entry which is preliminary data.</text>
</comment>
<feature type="transmembrane region" description="Helical" evidence="1">
    <location>
        <begin position="107"/>
        <end position="129"/>
    </location>
</feature>
<keyword evidence="1" id="KW-0472">Membrane</keyword>
<keyword evidence="3" id="KW-1185">Reference proteome</keyword>
<keyword evidence="1" id="KW-0812">Transmembrane</keyword>
<protein>
    <submittedName>
        <fullName evidence="2">Uncharacterized protein</fullName>
    </submittedName>
</protein>
<accession>A0A1Q3E143</accession>
<evidence type="ECO:0000313" key="3">
    <source>
        <dbReference type="Proteomes" id="UP000188533"/>
    </source>
</evidence>
<dbReference type="AlphaFoldDB" id="A0A1Q3E143"/>
<dbReference type="EMBL" id="BDGU01000048">
    <property type="protein sequence ID" value="GAW00982.1"/>
    <property type="molecule type" value="Genomic_DNA"/>
</dbReference>
<evidence type="ECO:0000313" key="2">
    <source>
        <dbReference type="EMBL" id="GAW00982.1"/>
    </source>
</evidence>
<dbReference type="Proteomes" id="UP000188533">
    <property type="component" value="Unassembled WGS sequence"/>
</dbReference>
<sequence length="138" mass="15190">MVIPIGATYSLTQCKTICHSPFTRGEGGSTDTVPNVNNAEFEEDSLEEGTFQNVESFYFDVVDVLSVSLKHICNPTTSLNTLLYHSGVSYKSSCASRLGFTEYSHRGVFLLVFFIHTTMFVGRTTLILISSLTVCSLV</sequence>
<gene>
    <name evidence="2" type="ORF">LENED_002545</name>
</gene>